<comment type="caution">
    <text evidence="2">The sequence shown here is derived from an EMBL/GenBank/DDBJ whole genome shotgun (WGS) entry which is preliminary data.</text>
</comment>
<dbReference type="EMBL" id="JANJYI010000008">
    <property type="protein sequence ID" value="KAK2639603.1"/>
    <property type="molecule type" value="Genomic_DNA"/>
</dbReference>
<evidence type="ECO:0000313" key="3">
    <source>
        <dbReference type="Proteomes" id="UP001280121"/>
    </source>
</evidence>
<evidence type="ECO:0000256" key="1">
    <source>
        <dbReference type="SAM" id="SignalP"/>
    </source>
</evidence>
<protein>
    <submittedName>
        <fullName evidence="2">Uncharacterized protein</fullName>
    </submittedName>
</protein>
<reference evidence="2" key="1">
    <citation type="journal article" date="2023" name="Plant J.">
        <title>Genome sequences and population genomics provide insights into the demographic history, inbreeding, and mutation load of two 'living fossil' tree species of Dipteronia.</title>
        <authorList>
            <person name="Feng Y."/>
            <person name="Comes H.P."/>
            <person name="Chen J."/>
            <person name="Zhu S."/>
            <person name="Lu R."/>
            <person name="Zhang X."/>
            <person name="Li P."/>
            <person name="Qiu J."/>
            <person name="Olsen K.M."/>
            <person name="Qiu Y."/>
        </authorList>
    </citation>
    <scope>NUCLEOTIDE SEQUENCE</scope>
    <source>
        <strain evidence="2">KIB01</strain>
    </source>
</reference>
<evidence type="ECO:0000313" key="2">
    <source>
        <dbReference type="EMBL" id="KAK2639603.1"/>
    </source>
</evidence>
<keyword evidence="1" id="KW-0732">Signal</keyword>
<name>A0AAD9WRC5_9ROSI</name>
<gene>
    <name evidence="2" type="ORF">Ddye_027398</name>
</gene>
<accession>A0AAD9WRC5</accession>
<dbReference type="Proteomes" id="UP001280121">
    <property type="component" value="Unassembled WGS sequence"/>
</dbReference>
<organism evidence="2 3">
    <name type="scientific">Dipteronia dyeriana</name>
    <dbReference type="NCBI Taxonomy" id="168575"/>
    <lineage>
        <taxon>Eukaryota</taxon>
        <taxon>Viridiplantae</taxon>
        <taxon>Streptophyta</taxon>
        <taxon>Embryophyta</taxon>
        <taxon>Tracheophyta</taxon>
        <taxon>Spermatophyta</taxon>
        <taxon>Magnoliopsida</taxon>
        <taxon>eudicotyledons</taxon>
        <taxon>Gunneridae</taxon>
        <taxon>Pentapetalae</taxon>
        <taxon>rosids</taxon>
        <taxon>malvids</taxon>
        <taxon>Sapindales</taxon>
        <taxon>Sapindaceae</taxon>
        <taxon>Hippocastanoideae</taxon>
        <taxon>Acereae</taxon>
        <taxon>Dipteronia</taxon>
    </lineage>
</organism>
<sequence>MILLTGFPLGLVMMEIVANGMMLSAATSQAMSLSCTSEILSAMITHPIKLIKGQEGVICGSVEHGGGDSGGAFKRSPCGKGSDMQPYGIEPVHGCDNFLGAAFEHVLQQDERAEAMPLWVP</sequence>
<feature type="chain" id="PRO_5042178328" evidence="1">
    <location>
        <begin position="19"/>
        <end position="121"/>
    </location>
</feature>
<proteinExistence type="predicted"/>
<dbReference type="AlphaFoldDB" id="A0AAD9WRC5"/>
<feature type="signal peptide" evidence="1">
    <location>
        <begin position="1"/>
        <end position="18"/>
    </location>
</feature>
<keyword evidence="3" id="KW-1185">Reference proteome</keyword>